<dbReference type="PANTHER" id="PTHR41795:SF1">
    <property type="entry name" value="EXOPOLYSACCHARIDE SYNTHESIS PROTEIN"/>
    <property type="match status" value="1"/>
</dbReference>
<dbReference type="Proteomes" id="UP001365405">
    <property type="component" value="Unassembled WGS sequence"/>
</dbReference>
<sequence>MNPADDPPRPLSTPHAPGAGEPPDLTLDELLQHQGPASSPMLLLVLALLCVLPVAGVGTLLSGAIALLALGWARGAPPPALPRRLGGFRLGPVWSRRVLRALQAVHALRQRWFRARLSLLAHPATALFWAAWIALMALIIFLPLPLGNVLPGLSLVLLALGWMARDGLALLLSAASGGGAIAMLLWLGDLAWATLANLGQGLRV</sequence>
<evidence type="ECO:0000313" key="3">
    <source>
        <dbReference type="EMBL" id="MEK8051384.1"/>
    </source>
</evidence>
<dbReference type="PANTHER" id="PTHR41795">
    <property type="entry name" value="EXOPOLYSACCHARIDE SYNTHESIS PROTEIN"/>
    <property type="match status" value="1"/>
</dbReference>
<dbReference type="RefSeq" id="WP_341411068.1">
    <property type="nucleotide sequence ID" value="NZ_JBBUTH010000007.1"/>
</dbReference>
<feature type="region of interest" description="Disordered" evidence="1">
    <location>
        <begin position="1"/>
        <end position="26"/>
    </location>
</feature>
<dbReference type="EMBL" id="JBBUTH010000007">
    <property type="protein sequence ID" value="MEK8051384.1"/>
    <property type="molecule type" value="Genomic_DNA"/>
</dbReference>
<proteinExistence type="predicted"/>
<accession>A0ABU9CHQ6</accession>
<evidence type="ECO:0000313" key="4">
    <source>
        <dbReference type="Proteomes" id="UP001365405"/>
    </source>
</evidence>
<evidence type="ECO:0000256" key="1">
    <source>
        <dbReference type="SAM" id="MobiDB-lite"/>
    </source>
</evidence>
<feature type="transmembrane region" description="Helical" evidence="2">
    <location>
        <begin position="170"/>
        <end position="188"/>
    </location>
</feature>
<keyword evidence="2" id="KW-0472">Membrane</keyword>
<keyword evidence="2" id="KW-0812">Transmembrane</keyword>
<organism evidence="3 4">
    <name type="scientific">Pseudaquabacterium inlustre</name>
    <dbReference type="NCBI Taxonomy" id="2984192"/>
    <lineage>
        <taxon>Bacteria</taxon>
        <taxon>Pseudomonadati</taxon>
        <taxon>Pseudomonadota</taxon>
        <taxon>Betaproteobacteria</taxon>
        <taxon>Burkholderiales</taxon>
        <taxon>Sphaerotilaceae</taxon>
        <taxon>Pseudaquabacterium</taxon>
    </lineage>
</organism>
<gene>
    <name evidence="3" type="ORF">AACH10_14120</name>
</gene>
<feature type="transmembrane region" description="Helical" evidence="2">
    <location>
        <begin position="146"/>
        <end position="163"/>
    </location>
</feature>
<dbReference type="PIRSF" id="PIRSF033239">
    <property type="entry name" value="ExoD"/>
    <property type="match status" value="1"/>
</dbReference>
<name>A0ABU9CHQ6_9BURK</name>
<dbReference type="Pfam" id="PF06055">
    <property type="entry name" value="ExoD"/>
    <property type="match status" value="1"/>
</dbReference>
<keyword evidence="4" id="KW-1185">Reference proteome</keyword>
<dbReference type="InterPro" id="IPR010331">
    <property type="entry name" value="ExoD"/>
</dbReference>
<reference evidence="3 4" key="1">
    <citation type="submission" date="2024-04" db="EMBL/GenBank/DDBJ databases">
        <title>Novel species of the genus Ideonella isolated from streams.</title>
        <authorList>
            <person name="Lu H."/>
        </authorList>
    </citation>
    <scope>NUCLEOTIDE SEQUENCE [LARGE SCALE GENOMIC DNA]</scope>
    <source>
        <strain evidence="3 4">DXS22W</strain>
    </source>
</reference>
<keyword evidence="2" id="KW-1133">Transmembrane helix</keyword>
<feature type="transmembrane region" description="Helical" evidence="2">
    <location>
        <begin position="119"/>
        <end position="140"/>
    </location>
</feature>
<protein>
    <submittedName>
        <fullName evidence="3">Exopolysaccharide biosynthesis protein</fullName>
    </submittedName>
</protein>
<comment type="caution">
    <text evidence="3">The sequence shown here is derived from an EMBL/GenBank/DDBJ whole genome shotgun (WGS) entry which is preliminary data.</text>
</comment>
<evidence type="ECO:0000256" key="2">
    <source>
        <dbReference type="SAM" id="Phobius"/>
    </source>
</evidence>
<feature type="transmembrane region" description="Helical" evidence="2">
    <location>
        <begin position="41"/>
        <end position="73"/>
    </location>
</feature>